<protein>
    <recommendedName>
        <fullName evidence="3">Transcriptional regulator</fullName>
    </recommendedName>
</protein>
<dbReference type="RefSeq" id="WP_212822491.1">
    <property type="nucleotide sequence ID" value="NZ_AP023359.1"/>
</dbReference>
<keyword evidence="2" id="KW-1185">Reference proteome</keyword>
<dbReference type="InterPro" id="IPR036390">
    <property type="entry name" value="WH_DNA-bd_sf"/>
</dbReference>
<gene>
    <name evidence="1" type="ORF">Prubr_12920</name>
</gene>
<reference evidence="1" key="1">
    <citation type="submission" date="2020-08" db="EMBL/GenBank/DDBJ databases">
        <title>Whole genome shotgun sequence of Polymorphospora rubra NBRC 101157.</title>
        <authorList>
            <person name="Komaki H."/>
            <person name="Tamura T."/>
        </authorList>
    </citation>
    <scope>NUCLEOTIDE SEQUENCE</scope>
    <source>
        <strain evidence="1">NBRC 101157</strain>
    </source>
</reference>
<evidence type="ECO:0000313" key="2">
    <source>
        <dbReference type="Proteomes" id="UP000680866"/>
    </source>
</evidence>
<organism evidence="1 2">
    <name type="scientific">Polymorphospora rubra</name>
    <dbReference type="NCBI Taxonomy" id="338584"/>
    <lineage>
        <taxon>Bacteria</taxon>
        <taxon>Bacillati</taxon>
        <taxon>Actinomycetota</taxon>
        <taxon>Actinomycetes</taxon>
        <taxon>Micromonosporales</taxon>
        <taxon>Micromonosporaceae</taxon>
        <taxon>Polymorphospora</taxon>
    </lineage>
</organism>
<name>A0A810MT94_9ACTN</name>
<dbReference type="Proteomes" id="UP000680866">
    <property type="component" value="Chromosome"/>
</dbReference>
<dbReference type="KEGG" id="pry:Prubr_12920"/>
<evidence type="ECO:0008006" key="3">
    <source>
        <dbReference type="Google" id="ProtNLM"/>
    </source>
</evidence>
<dbReference type="EMBL" id="AP023359">
    <property type="protein sequence ID" value="BCJ64271.1"/>
    <property type="molecule type" value="Genomic_DNA"/>
</dbReference>
<evidence type="ECO:0000313" key="1">
    <source>
        <dbReference type="EMBL" id="BCJ64271.1"/>
    </source>
</evidence>
<sequence length="411" mass="43436">MSTIVGIVGPVDLVDSVAALCEQSPGVSVVRCPYAHETDAPALVRDHSAQVDAWLFTGIVPYTLAGNASPRPSAFVDYTRETVLEAWVRLASTGRDIARTSIDTVRTTEIRDLSTAVGIDPAAIRSVAYRPDIDSAQLIAFHRGNPDPTWSAITCVSSVHEALRDEMTIIRLAPSAHAVRTALHQLLLATTNQIHEDAQVVLGLVDAAGADGSAVTERLAAEVSALAGTLSRTGDGTYLLVTTRGALAGATNDFTDAPFLRRFEEASIDAYVGFGLGRTAAEAERLARRALNRAHAHKGPAAVAAFRNDIDLLLASGGRHPDGDEAGPPAIGVIAARVGLSAATLGRLQQLWEGGTGAPITSRVVAAELGVQLRTARRMLQRLEYAGYAERAGIETTGSTGRPRTQYLLRL</sequence>
<dbReference type="SUPFAM" id="SSF46785">
    <property type="entry name" value="Winged helix' DNA-binding domain"/>
    <property type="match status" value="1"/>
</dbReference>
<dbReference type="AlphaFoldDB" id="A0A810MT94"/>
<proteinExistence type="predicted"/>
<accession>A0A810MT94</accession>